<name>A0ABW5FXY0_9PSEU</name>
<evidence type="ECO:0000313" key="3">
    <source>
        <dbReference type="Proteomes" id="UP001597417"/>
    </source>
</evidence>
<keyword evidence="3" id="KW-1185">Reference proteome</keyword>
<dbReference type="EMBL" id="JBHUKR010000015">
    <property type="protein sequence ID" value="MFD2419918.1"/>
    <property type="molecule type" value="Genomic_DNA"/>
</dbReference>
<accession>A0ABW5FXY0</accession>
<gene>
    <name evidence="2" type="ORF">ACFSXZ_26675</name>
</gene>
<proteinExistence type="predicted"/>
<dbReference type="Proteomes" id="UP001597417">
    <property type="component" value="Unassembled WGS sequence"/>
</dbReference>
<protein>
    <submittedName>
        <fullName evidence="2">Uncharacterized protein</fullName>
    </submittedName>
</protein>
<comment type="caution">
    <text evidence="2">The sequence shown here is derived from an EMBL/GenBank/DDBJ whole genome shotgun (WGS) entry which is preliminary data.</text>
</comment>
<sequence>MERQRCETFGAVVANGGTGLLMCGSGVFGPVTVTGMTGVIVIGDAGDDGAPGCSGTTIAGPVSITGTIGFVEVSGNRIAGGLTVFGNTTTTLVPPENAPATELETNDIGGNLVCGGNTPPPGNDGRPNRVRGVRAGQCAGL</sequence>
<dbReference type="RefSeq" id="WP_378267941.1">
    <property type="nucleotide sequence ID" value="NZ_JBHUKR010000015.1"/>
</dbReference>
<reference evidence="3" key="1">
    <citation type="journal article" date="2019" name="Int. J. Syst. Evol. Microbiol.">
        <title>The Global Catalogue of Microorganisms (GCM) 10K type strain sequencing project: providing services to taxonomists for standard genome sequencing and annotation.</title>
        <authorList>
            <consortium name="The Broad Institute Genomics Platform"/>
            <consortium name="The Broad Institute Genome Sequencing Center for Infectious Disease"/>
            <person name="Wu L."/>
            <person name="Ma J."/>
        </authorList>
    </citation>
    <scope>NUCLEOTIDE SEQUENCE [LARGE SCALE GENOMIC DNA]</scope>
    <source>
        <strain evidence="3">CGMCC 4.7645</strain>
    </source>
</reference>
<evidence type="ECO:0000256" key="1">
    <source>
        <dbReference type="SAM" id="MobiDB-lite"/>
    </source>
</evidence>
<evidence type="ECO:0000313" key="2">
    <source>
        <dbReference type="EMBL" id="MFD2419918.1"/>
    </source>
</evidence>
<organism evidence="2 3">
    <name type="scientific">Amycolatopsis pigmentata</name>
    <dbReference type="NCBI Taxonomy" id="450801"/>
    <lineage>
        <taxon>Bacteria</taxon>
        <taxon>Bacillati</taxon>
        <taxon>Actinomycetota</taxon>
        <taxon>Actinomycetes</taxon>
        <taxon>Pseudonocardiales</taxon>
        <taxon>Pseudonocardiaceae</taxon>
        <taxon>Amycolatopsis</taxon>
    </lineage>
</organism>
<feature type="region of interest" description="Disordered" evidence="1">
    <location>
        <begin position="116"/>
        <end position="141"/>
    </location>
</feature>